<dbReference type="Pfam" id="PF02518">
    <property type="entry name" value="HATPase_c"/>
    <property type="match status" value="1"/>
</dbReference>
<dbReference type="Pfam" id="PF13492">
    <property type="entry name" value="GAF_3"/>
    <property type="match status" value="1"/>
</dbReference>
<evidence type="ECO:0000259" key="14">
    <source>
        <dbReference type="PROSITE" id="PS50109"/>
    </source>
</evidence>
<evidence type="ECO:0000256" key="10">
    <source>
        <dbReference type="ARBA" id="ARBA00022989"/>
    </source>
</evidence>
<evidence type="ECO:0000256" key="4">
    <source>
        <dbReference type="ARBA" id="ARBA00022553"/>
    </source>
</evidence>
<dbReference type="PROSITE" id="PS50109">
    <property type="entry name" value="HIS_KIN"/>
    <property type="match status" value="1"/>
</dbReference>
<dbReference type="PANTHER" id="PTHR45569">
    <property type="entry name" value="SENSOR PROTEIN KDPD"/>
    <property type="match status" value="1"/>
</dbReference>
<keyword evidence="6 13" id="KW-0812">Transmembrane</keyword>
<dbReference type="InterPro" id="IPR003594">
    <property type="entry name" value="HATPase_dom"/>
</dbReference>
<name>D1CGU8_THET1</name>
<dbReference type="SUPFAM" id="SSF55781">
    <property type="entry name" value="GAF domain-like"/>
    <property type="match status" value="1"/>
</dbReference>
<evidence type="ECO:0000256" key="6">
    <source>
        <dbReference type="ARBA" id="ARBA00022692"/>
    </source>
</evidence>
<dbReference type="RefSeq" id="WP_012876000.1">
    <property type="nucleotide sequence ID" value="NC_013526.1"/>
</dbReference>
<dbReference type="InterPro" id="IPR038318">
    <property type="entry name" value="KdpD_sf"/>
</dbReference>
<organism evidence="15 16">
    <name type="scientific">Thermobaculum terrenum (strain ATCC BAA-798 / CCMEE 7001 / YNP1)</name>
    <dbReference type="NCBI Taxonomy" id="525904"/>
    <lineage>
        <taxon>Bacteria</taxon>
        <taxon>Bacillati</taxon>
        <taxon>Chloroflexota</taxon>
        <taxon>Chloroflexia</taxon>
        <taxon>Candidatus Thermobaculales</taxon>
        <taxon>Candidatus Thermobaculaceae</taxon>
        <taxon>Thermobaculum</taxon>
    </lineage>
</organism>
<dbReference type="PRINTS" id="PR00344">
    <property type="entry name" value="BCTRLSENSOR"/>
</dbReference>
<accession>D1CGU8</accession>
<dbReference type="SMART" id="SM00387">
    <property type="entry name" value="HATPase_c"/>
    <property type="match status" value="1"/>
</dbReference>
<evidence type="ECO:0000256" key="8">
    <source>
        <dbReference type="ARBA" id="ARBA00022777"/>
    </source>
</evidence>
<evidence type="ECO:0000256" key="12">
    <source>
        <dbReference type="ARBA" id="ARBA00023136"/>
    </source>
</evidence>
<dbReference type="InterPro" id="IPR052023">
    <property type="entry name" value="Histidine_kinase_KdpD"/>
</dbReference>
<keyword evidence="10 13" id="KW-1133">Transmembrane helix</keyword>
<dbReference type="Proteomes" id="UP000000323">
    <property type="component" value="Chromosome 2"/>
</dbReference>
<dbReference type="CDD" id="cd00082">
    <property type="entry name" value="HisKA"/>
    <property type="match status" value="1"/>
</dbReference>
<dbReference type="InterPro" id="IPR036890">
    <property type="entry name" value="HATPase_C_sf"/>
</dbReference>
<dbReference type="SMART" id="SM00388">
    <property type="entry name" value="HisKA"/>
    <property type="match status" value="1"/>
</dbReference>
<feature type="transmembrane region" description="Helical" evidence="13">
    <location>
        <begin position="62"/>
        <end position="88"/>
    </location>
</feature>
<keyword evidence="12 13" id="KW-0472">Membrane</keyword>
<dbReference type="eggNOG" id="COG2205">
    <property type="taxonomic scope" value="Bacteria"/>
</dbReference>
<evidence type="ECO:0000256" key="13">
    <source>
        <dbReference type="SAM" id="Phobius"/>
    </source>
</evidence>
<keyword evidence="5" id="KW-0808">Transferase</keyword>
<comment type="subcellular location">
    <subcellularLocation>
        <location evidence="2">Membrane</location>
        <topology evidence="2">Multi-pass membrane protein</topology>
    </subcellularLocation>
</comment>
<evidence type="ECO:0000256" key="1">
    <source>
        <dbReference type="ARBA" id="ARBA00000085"/>
    </source>
</evidence>
<dbReference type="InterPro" id="IPR004358">
    <property type="entry name" value="Sig_transdc_His_kin-like_C"/>
</dbReference>
<gene>
    <name evidence="15" type="ordered locus">Tter_2066</name>
</gene>
<sequence>MRAAQNLSYAYRAAKGRWSWLAPLGRGRWSGYLLAIGGVAAITRLISLVFTRWHIANISMIYLLLVLALAVLYGSGPAVLASVAAFLAFDWFFVQPTWSLTIRDPDEWLALCLFLVTALITGQLAGNLRSREAQLHRRARELEVVNDLTRSILLDVNLEGLLRRLVTNISEMLGLSACKVIIPDENGRLRTVVQWPAPVAGEDPPHRVAVPLMLEDRSRGVLMAYRDAQGLPFSADELRVLRACADQVAVAMERERLMAEEQRAALLEESDRMKSALLSSMSHELRTPLSVIRAAAGGMLEAPEMPPALRELALSIDREASRLDRLVGNLLDMSRIEAGVLRPHPEPQALDEIVGAVLQRLRPLLGERPVLLDFPPDLPLVAFDALQIDQVLTNLLDNACKFSPPGTEIQVGAAVEALQVRVWVRNRTCRPLSDEELRRVFDKFYRAGGENPGSGLGLTICKAIVEAHGGSVRAARVGEGQVEFSFALPLQGTDGR</sequence>
<dbReference type="GO" id="GO:0000155">
    <property type="term" value="F:phosphorelay sensor kinase activity"/>
    <property type="evidence" value="ECO:0007669"/>
    <property type="project" value="InterPro"/>
</dbReference>
<keyword evidence="11" id="KW-0902">Two-component regulatory system</keyword>
<evidence type="ECO:0000256" key="2">
    <source>
        <dbReference type="ARBA" id="ARBA00004141"/>
    </source>
</evidence>
<dbReference type="InterPro" id="IPR036097">
    <property type="entry name" value="HisK_dim/P_sf"/>
</dbReference>
<comment type="catalytic activity">
    <reaction evidence="1">
        <text>ATP + protein L-histidine = ADP + protein N-phospho-L-histidine.</text>
        <dbReference type="EC" id="2.7.13.3"/>
    </reaction>
</comment>
<evidence type="ECO:0000256" key="5">
    <source>
        <dbReference type="ARBA" id="ARBA00022679"/>
    </source>
</evidence>
<dbReference type="Gene3D" id="1.20.120.620">
    <property type="entry name" value="Backbone structure of the membrane domain of e. Coli histidine kinase receptor kdpd"/>
    <property type="match status" value="1"/>
</dbReference>
<keyword evidence="16" id="KW-1185">Reference proteome</keyword>
<feature type="domain" description="Histidine kinase" evidence="14">
    <location>
        <begin position="280"/>
        <end position="492"/>
    </location>
</feature>
<protein>
    <recommendedName>
        <fullName evidence="3">histidine kinase</fullName>
        <ecNumber evidence="3">2.7.13.3</ecNumber>
    </recommendedName>
</protein>
<evidence type="ECO:0000256" key="9">
    <source>
        <dbReference type="ARBA" id="ARBA00022840"/>
    </source>
</evidence>
<dbReference type="PANTHER" id="PTHR45569:SF1">
    <property type="entry name" value="SENSOR PROTEIN KDPD"/>
    <property type="match status" value="1"/>
</dbReference>
<keyword evidence="7" id="KW-0547">Nucleotide-binding</keyword>
<dbReference type="InterPro" id="IPR003661">
    <property type="entry name" value="HisK_dim/P_dom"/>
</dbReference>
<dbReference type="Pfam" id="PF00512">
    <property type="entry name" value="HisKA"/>
    <property type="match status" value="1"/>
</dbReference>
<dbReference type="GO" id="GO:0005524">
    <property type="term" value="F:ATP binding"/>
    <property type="evidence" value="ECO:0007669"/>
    <property type="project" value="UniProtKB-KW"/>
</dbReference>
<dbReference type="InterPro" id="IPR003018">
    <property type="entry name" value="GAF"/>
</dbReference>
<dbReference type="CDD" id="cd00075">
    <property type="entry name" value="HATPase"/>
    <property type="match status" value="1"/>
</dbReference>
<dbReference type="SUPFAM" id="SSF55874">
    <property type="entry name" value="ATPase domain of HSP90 chaperone/DNA topoisomerase II/histidine kinase"/>
    <property type="match status" value="1"/>
</dbReference>
<reference evidence="16" key="1">
    <citation type="journal article" date="2010" name="Stand. Genomic Sci.">
        <title>Complete genome sequence of 'Thermobaculum terrenum' type strain (YNP1).</title>
        <authorList>
            <person name="Kiss H."/>
            <person name="Cleland D."/>
            <person name="Lapidus A."/>
            <person name="Lucas S."/>
            <person name="Glavina Del Rio T."/>
            <person name="Nolan M."/>
            <person name="Tice H."/>
            <person name="Han C."/>
            <person name="Goodwin L."/>
            <person name="Pitluck S."/>
            <person name="Liolios K."/>
            <person name="Ivanova N."/>
            <person name="Mavromatis K."/>
            <person name="Ovchinnikova G."/>
            <person name="Pati A."/>
            <person name="Chen A."/>
            <person name="Palaniappan K."/>
            <person name="Land M."/>
            <person name="Hauser L."/>
            <person name="Chang Y."/>
            <person name="Jeffries C."/>
            <person name="Lu M."/>
            <person name="Brettin T."/>
            <person name="Detter J."/>
            <person name="Goker M."/>
            <person name="Tindall B."/>
            <person name="Beck B."/>
            <person name="McDermott T."/>
            <person name="Woyke T."/>
            <person name="Bristow J."/>
            <person name="Eisen J."/>
            <person name="Markowitz V."/>
            <person name="Hugenholtz P."/>
            <person name="Kyrpides N."/>
            <person name="Klenk H."/>
            <person name="Cheng J."/>
        </authorList>
    </citation>
    <scope>NUCLEOTIDE SEQUENCE [LARGE SCALE GENOMIC DNA]</scope>
    <source>
        <strain evidence="16">ATCC BAA-798 / YNP1</strain>
    </source>
</reference>
<dbReference type="InterPro" id="IPR005467">
    <property type="entry name" value="His_kinase_dom"/>
</dbReference>
<keyword evidence="8 15" id="KW-0418">Kinase</keyword>
<evidence type="ECO:0000313" key="16">
    <source>
        <dbReference type="Proteomes" id="UP000000323"/>
    </source>
</evidence>
<evidence type="ECO:0000256" key="7">
    <source>
        <dbReference type="ARBA" id="ARBA00022741"/>
    </source>
</evidence>
<keyword evidence="9" id="KW-0067">ATP-binding</keyword>
<dbReference type="HOGENOM" id="CLU_000445_89_5_0"/>
<evidence type="ECO:0000313" key="15">
    <source>
        <dbReference type="EMBL" id="ACZ42969.1"/>
    </source>
</evidence>
<dbReference type="InterPro" id="IPR029016">
    <property type="entry name" value="GAF-like_dom_sf"/>
</dbReference>
<dbReference type="AlphaFoldDB" id="D1CGU8"/>
<dbReference type="Gene3D" id="3.30.450.40">
    <property type="match status" value="2"/>
</dbReference>
<proteinExistence type="predicted"/>
<dbReference type="Pfam" id="PF13493">
    <property type="entry name" value="DUF4118"/>
    <property type="match status" value="1"/>
</dbReference>
<dbReference type="SUPFAM" id="SSF47384">
    <property type="entry name" value="Homodimeric domain of signal transducing histidine kinase"/>
    <property type="match status" value="1"/>
</dbReference>
<dbReference type="STRING" id="525904.Tter_2066"/>
<dbReference type="KEGG" id="ttr:Tter_2066"/>
<dbReference type="OrthoDB" id="9806130at2"/>
<evidence type="ECO:0000256" key="11">
    <source>
        <dbReference type="ARBA" id="ARBA00023012"/>
    </source>
</evidence>
<dbReference type="EC" id="2.7.13.3" evidence="3"/>
<dbReference type="InterPro" id="IPR025201">
    <property type="entry name" value="KdpD_TM"/>
</dbReference>
<evidence type="ECO:0000256" key="3">
    <source>
        <dbReference type="ARBA" id="ARBA00012438"/>
    </source>
</evidence>
<dbReference type="EMBL" id="CP001826">
    <property type="protein sequence ID" value="ACZ42969.1"/>
    <property type="molecule type" value="Genomic_DNA"/>
</dbReference>
<dbReference type="SMART" id="SM00065">
    <property type="entry name" value="GAF"/>
    <property type="match status" value="1"/>
</dbReference>
<dbReference type="Gene3D" id="1.10.287.130">
    <property type="match status" value="1"/>
</dbReference>
<dbReference type="GO" id="GO:0005886">
    <property type="term" value="C:plasma membrane"/>
    <property type="evidence" value="ECO:0007669"/>
    <property type="project" value="TreeGrafter"/>
</dbReference>
<dbReference type="Gene3D" id="3.30.565.10">
    <property type="entry name" value="Histidine kinase-like ATPase, C-terminal domain"/>
    <property type="match status" value="1"/>
</dbReference>
<keyword evidence="4" id="KW-0597">Phosphoprotein</keyword>
<feature type="transmembrane region" description="Helical" evidence="13">
    <location>
        <begin position="29"/>
        <end position="50"/>
    </location>
</feature>